<dbReference type="GO" id="GO:1990077">
    <property type="term" value="C:primosome complex"/>
    <property type="evidence" value="ECO:0007669"/>
    <property type="project" value="UniProtKB-KW"/>
</dbReference>
<dbReference type="GO" id="GO:0005524">
    <property type="term" value="F:ATP binding"/>
    <property type="evidence" value="ECO:0007669"/>
    <property type="project" value="UniProtKB-KW"/>
</dbReference>
<evidence type="ECO:0000256" key="10">
    <source>
        <dbReference type="ARBA" id="ARBA00044969"/>
    </source>
</evidence>
<dbReference type="Gene3D" id="3.40.50.300">
    <property type="entry name" value="P-loop containing nucleotide triphosphate hydrolases"/>
    <property type="match status" value="1"/>
</dbReference>
<dbReference type="AlphaFoldDB" id="A0A423Q186"/>
<evidence type="ECO:0000256" key="1">
    <source>
        <dbReference type="ARBA" id="ARBA00008428"/>
    </source>
</evidence>
<evidence type="ECO:0000256" key="9">
    <source>
        <dbReference type="ARBA" id="ARBA00023235"/>
    </source>
</evidence>
<dbReference type="Pfam" id="PF03796">
    <property type="entry name" value="DnaB_C"/>
    <property type="match status" value="1"/>
</dbReference>
<proteinExistence type="inferred from homology"/>
<keyword evidence="8" id="KW-0238">DNA-binding</keyword>
<dbReference type="InterPro" id="IPR036185">
    <property type="entry name" value="DNA_heli_DnaB-like_N_sf"/>
</dbReference>
<dbReference type="InterPro" id="IPR016136">
    <property type="entry name" value="DNA_helicase_N/primase_C"/>
</dbReference>
<gene>
    <name evidence="14" type="ORF">SAJA_02075</name>
</gene>
<keyword evidence="5" id="KW-0378">Hydrolase</keyword>
<comment type="similarity">
    <text evidence="1">Belongs to the helicase family. DnaB subfamily.</text>
</comment>
<evidence type="ECO:0000256" key="5">
    <source>
        <dbReference type="ARBA" id="ARBA00022801"/>
    </source>
</evidence>
<dbReference type="InterPro" id="IPR027417">
    <property type="entry name" value="P-loop_NTPase"/>
</dbReference>
<dbReference type="InParanoid" id="A0A423Q186"/>
<comment type="catalytic activity">
    <reaction evidence="11">
        <text>ATP + H2O = ADP + phosphate + H(+)</text>
        <dbReference type="Rhea" id="RHEA:13065"/>
        <dbReference type="ChEBI" id="CHEBI:15377"/>
        <dbReference type="ChEBI" id="CHEBI:15378"/>
        <dbReference type="ChEBI" id="CHEBI:30616"/>
        <dbReference type="ChEBI" id="CHEBI:43474"/>
        <dbReference type="ChEBI" id="CHEBI:456216"/>
        <dbReference type="EC" id="5.6.2.3"/>
    </reaction>
</comment>
<dbReference type="SUPFAM" id="SSF48024">
    <property type="entry name" value="N-terminal domain of DnaB helicase"/>
    <property type="match status" value="1"/>
</dbReference>
<reference evidence="14 15" key="1">
    <citation type="submission" date="2013-10" db="EMBL/GenBank/DDBJ databases">
        <title>Salinisphaera japonica YTM-1 Genome Sequencing.</title>
        <authorList>
            <person name="Lai Q."/>
            <person name="Li C."/>
            <person name="Shao Z."/>
        </authorList>
    </citation>
    <scope>NUCLEOTIDE SEQUENCE [LARGE SCALE GENOMIC DNA]</scope>
    <source>
        <strain evidence="14 15">YTM-1</strain>
    </source>
</reference>
<keyword evidence="6" id="KW-0347">Helicase</keyword>
<evidence type="ECO:0000313" key="14">
    <source>
        <dbReference type="EMBL" id="ROO31980.1"/>
    </source>
</evidence>
<evidence type="ECO:0000256" key="4">
    <source>
        <dbReference type="ARBA" id="ARBA00022741"/>
    </source>
</evidence>
<dbReference type="GO" id="GO:0016787">
    <property type="term" value="F:hydrolase activity"/>
    <property type="evidence" value="ECO:0007669"/>
    <property type="project" value="UniProtKB-KW"/>
</dbReference>
<dbReference type="EC" id="5.6.2.3" evidence="10"/>
<evidence type="ECO:0000256" key="8">
    <source>
        <dbReference type="ARBA" id="ARBA00023125"/>
    </source>
</evidence>
<keyword evidence="2" id="KW-0639">Primosome</keyword>
<keyword evidence="4" id="KW-0547">Nucleotide-binding</keyword>
<evidence type="ECO:0000256" key="7">
    <source>
        <dbReference type="ARBA" id="ARBA00022840"/>
    </source>
</evidence>
<dbReference type="PANTHER" id="PTHR30153:SF2">
    <property type="entry name" value="REPLICATIVE DNA HELICASE"/>
    <property type="match status" value="1"/>
</dbReference>
<keyword evidence="3" id="KW-0235">DNA replication</keyword>
<dbReference type="InterPro" id="IPR007694">
    <property type="entry name" value="DNA_helicase_DnaB-like_C"/>
</dbReference>
<accession>A0A423Q186</accession>
<name>A0A423Q186_9GAMM</name>
<organism evidence="14 15">
    <name type="scientific">Salinisphaera japonica YTM-1</name>
    <dbReference type="NCBI Taxonomy" id="1209778"/>
    <lineage>
        <taxon>Bacteria</taxon>
        <taxon>Pseudomonadati</taxon>
        <taxon>Pseudomonadota</taxon>
        <taxon>Gammaproteobacteria</taxon>
        <taxon>Salinisphaerales</taxon>
        <taxon>Salinisphaeraceae</taxon>
        <taxon>Salinisphaera</taxon>
    </lineage>
</organism>
<keyword evidence="15" id="KW-1185">Reference proteome</keyword>
<dbReference type="Proteomes" id="UP000285310">
    <property type="component" value="Unassembled WGS sequence"/>
</dbReference>
<feature type="domain" description="SF4 helicase" evidence="13">
    <location>
        <begin position="161"/>
        <end position="422"/>
    </location>
</feature>
<dbReference type="GO" id="GO:0005829">
    <property type="term" value="C:cytosol"/>
    <property type="evidence" value="ECO:0007669"/>
    <property type="project" value="TreeGrafter"/>
</dbReference>
<keyword evidence="12" id="KW-0175">Coiled coil</keyword>
<evidence type="ECO:0000256" key="12">
    <source>
        <dbReference type="SAM" id="Coils"/>
    </source>
</evidence>
<dbReference type="GO" id="GO:0006269">
    <property type="term" value="P:DNA replication, synthesis of primer"/>
    <property type="evidence" value="ECO:0007669"/>
    <property type="project" value="UniProtKB-KW"/>
</dbReference>
<dbReference type="PROSITE" id="PS51199">
    <property type="entry name" value="SF4_HELICASE"/>
    <property type="match status" value="1"/>
</dbReference>
<dbReference type="Gene3D" id="1.10.860.10">
    <property type="entry name" value="DNAb Helicase, Chain A"/>
    <property type="match status" value="1"/>
</dbReference>
<dbReference type="EMBL" id="AYKG01000003">
    <property type="protein sequence ID" value="ROO31980.1"/>
    <property type="molecule type" value="Genomic_DNA"/>
</dbReference>
<dbReference type="GO" id="GO:0003677">
    <property type="term" value="F:DNA binding"/>
    <property type="evidence" value="ECO:0007669"/>
    <property type="project" value="UniProtKB-KW"/>
</dbReference>
<keyword evidence="7" id="KW-0067">ATP-binding</keyword>
<dbReference type="InterPro" id="IPR007693">
    <property type="entry name" value="DNA_helicase_DnaB-like_N"/>
</dbReference>
<evidence type="ECO:0000256" key="11">
    <source>
        <dbReference type="ARBA" id="ARBA00048954"/>
    </source>
</evidence>
<dbReference type="PANTHER" id="PTHR30153">
    <property type="entry name" value="REPLICATIVE DNA HELICASE DNAB"/>
    <property type="match status" value="1"/>
</dbReference>
<dbReference type="Pfam" id="PF00772">
    <property type="entry name" value="DnaB"/>
    <property type="match status" value="1"/>
</dbReference>
<evidence type="ECO:0000313" key="15">
    <source>
        <dbReference type="Proteomes" id="UP000285310"/>
    </source>
</evidence>
<feature type="coiled-coil region" evidence="12">
    <location>
        <begin position="324"/>
        <end position="351"/>
    </location>
</feature>
<comment type="caution">
    <text evidence="14">The sequence shown here is derived from an EMBL/GenBank/DDBJ whole genome shotgun (WGS) entry which is preliminary data.</text>
</comment>
<evidence type="ECO:0000259" key="13">
    <source>
        <dbReference type="PROSITE" id="PS51199"/>
    </source>
</evidence>
<dbReference type="GO" id="GO:0043139">
    <property type="term" value="F:5'-3' DNA helicase activity"/>
    <property type="evidence" value="ECO:0007669"/>
    <property type="project" value="UniProtKB-EC"/>
</dbReference>
<evidence type="ECO:0000256" key="3">
    <source>
        <dbReference type="ARBA" id="ARBA00022705"/>
    </source>
</evidence>
<sequence length="426" mass="45912">MFDESAERAVIAAAVFDDSAVVDIASVITPGDFYVSAHRAIWQRVVQLHAAGTPIDAVTLGDAVRDDGHTVLAGQIALDAFTAANAASYARIVSDWSRRRAVVAACQQAIAGATSSEPGELIADLAGRIEAAGEQAIGESLDMHTVMTRLMGEIEQASQTGDDGLVGVRTRIPMIDGALGGLCPTRLIVLAARPSIGKTALSLQIAVNAARDGVPGGICSLEMGETELAARMNAYHAGANFTRLMRGRSDALDRMVSAWRSDQPGTWPLHLDVDTYGLAGIEARITSWKRRHGIRFAIVDHIGLVEVEGDKSPYDRVSLVSRRLKKLAKRLDIAIIAVAQLNRALEKERRKPTLADLRDSGNIEQDIDIGMFLHVDPDDMDAQPVPVQVGFLKNRTGRRGWQREALMFDGQCQTFREQAVGYGGPS</sequence>
<keyword evidence="9" id="KW-0413">Isomerase</keyword>
<evidence type="ECO:0000256" key="6">
    <source>
        <dbReference type="ARBA" id="ARBA00022806"/>
    </source>
</evidence>
<dbReference type="SUPFAM" id="SSF52540">
    <property type="entry name" value="P-loop containing nucleoside triphosphate hydrolases"/>
    <property type="match status" value="1"/>
</dbReference>
<evidence type="ECO:0000256" key="2">
    <source>
        <dbReference type="ARBA" id="ARBA00022515"/>
    </source>
</evidence>
<protein>
    <recommendedName>
        <fullName evidence="10">DNA 5'-3' helicase</fullName>
        <ecNumber evidence="10">5.6.2.3</ecNumber>
    </recommendedName>
</protein>